<gene>
    <name evidence="1" type="ORF">BDN72DRAFT_845047</name>
</gene>
<protein>
    <submittedName>
        <fullName evidence="1">Uncharacterized protein</fullName>
    </submittedName>
</protein>
<dbReference type="EMBL" id="ML208423">
    <property type="protein sequence ID" value="TFK65867.1"/>
    <property type="molecule type" value="Genomic_DNA"/>
</dbReference>
<name>A0ACD3AJC4_9AGAR</name>
<dbReference type="Proteomes" id="UP000308600">
    <property type="component" value="Unassembled WGS sequence"/>
</dbReference>
<sequence length="281" mass="31407">MRVHSTTEAEDNSAPATLSYTVIIFHSLNVFALILILVILSTAALTRDLRRIKMWYTFLCVQLFYVISFLLHPFKKLDYEPEFGLCLLQAMLVHAAPLAANWALLALIVEVYTLIRTNWTSQGKFKLVIFSTPVFIFAGVAIAVLVDGLKHPSSVGMTPESLYCHLISTGPYTTVMDAIIYLLPTVICFTLSFTIGFSVYRYSRDIERQSVLSGVSPSSVIRVAALLLGPIPALSCLLPRTYVQLQQTGHFLFLMPILTAIVFGTQRDMVAAMFPWSRSRM</sequence>
<proteinExistence type="predicted"/>
<evidence type="ECO:0000313" key="1">
    <source>
        <dbReference type="EMBL" id="TFK65867.1"/>
    </source>
</evidence>
<organism evidence="1 2">
    <name type="scientific">Pluteus cervinus</name>
    <dbReference type="NCBI Taxonomy" id="181527"/>
    <lineage>
        <taxon>Eukaryota</taxon>
        <taxon>Fungi</taxon>
        <taxon>Dikarya</taxon>
        <taxon>Basidiomycota</taxon>
        <taxon>Agaricomycotina</taxon>
        <taxon>Agaricomycetes</taxon>
        <taxon>Agaricomycetidae</taxon>
        <taxon>Agaricales</taxon>
        <taxon>Pluteineae</taxon>
        <taxon>Pluteaceae</taxon>
        <taxon>Pluteus</taxon>
    </lineage>
</organism>
<accession>A0ACD3AJC4</accession>
<reference evidence="1 2" key="1">
    <citation type="journal article" date="2019" name="Nat. Ecol. Evol.">
        <title>Megaphylogeny resolves global patterns of mushroom evolution.</title>
        <authorList>
            <person name="Varga T."/>
            <person name="Krizsan K."/>
            <person name="Foldi C."/>
            <person name="Dima B."/>
            <person name="Sanchez-Garcia M."/>
            <person name="Sanchez-Ramirez S."/>
            <person name="Szollosi G.J."/>
            <person name="Szarkandi J.G."/>
            <person name="Papp V."/>
            <person name="Albert L."/>
            <person name="Andreopoulos W."/>
            <person name="Angelini C."/>
            <person name="Antonin V."/>
            <person name="Barry K.W."/>
            <person name="Bougher N.L."/>
            <person name="Buchanan P."/>
            <person name="Buyck B."/>
            <person name="Bense V."/>
            <person name="Catcheside P."/>
            <person name="Chovatia M."/>
            <person name="Cooper J."/>
            <person name="Damon W."/>
            <person name="Desjardin D."/>
            <person name="Finy P."/>
            <person name="Geml J."/>
            <person name="Haridas S."/>
            <person name="Hughes K."/>
            <person name="Justo A."/>
            <person name="Karasinski D."/>
            <person name="Kautmanova I."/>
            <person name="Kiss B."/>
            <person name="Kocsube S."/>
            <person name="Kotiranta H."/>
            <person name="LaButti K.M."/>
            <person name="Lechner B.E."/>
            <person name="Liimatainen K."/>
            <person name="Lipzen A."/>
            <person name="Lukacs Z."/>
            <person name="Mihaltcheva S."/>
            <person name="Morgado L.N."/>
            <person name="Niskanen T."/>
            <person name="Noordeloos M.E."/>
            <person name="Ohm R.A."/>
            <person name="Ortiz-Santana B."/>
            <person name="Ovrebo C."/>
            <person name="Racz N."/>
            <person name="Riley R."/>
            <person name="Savchenko A."/>
            <person name="Shiryaev A."/>
            <person name="Soop K."/>
            <person name="Spirin V."/>
            <person name="Szebenyi C."/>
            <person name="Tomsovsky M."/>
            <person name="Tulloss R.E."/>
            <person name="Uehling J."/>
            <person name="Grigoriev I.V."/>
            <person name="Vagvolgyi C."/>
            <person name="Papp T."/>
            <person name="Martin F.M."/>
            <person name="Miettinen O."/>
            <person name="Hibbett D.S."/>
            <person name="Nagy L.G."/>
        </authorList>
    </citation>
    <scope>NUCLEOTIDE SEQUENCE [LARGE SCALE GENOMIC DNA]</scope>
    <source>
        <strain evidence="1 2">NL-1719</strain>
    </source>
</reference>
<keyword evidence="2" id="KW-1185">Reference proteome</keyword>
<evidence type="ECO:0000313" key="2">
    <source>
        <dbReference type="Proteomes" id="UP000308600"/>
    </source>
</evidence>